<dbReference type="InterPro" id="IPR016161">
    <property type="entry name" value="Ald_DH/histidinol_DH"/>
</dbReference>
<evidence type="ECO:0000256" key="3">
    <source>
        <dbReference type="RuleBase" id="RU003345"/>
    </source>
</evidence>
<dbReference type="PROSITE" id="PS00687">
    <property type="entry name" value="ALDEHYDE_DEHYDR_GLU"/>
    <property type="match status" value="1"/>
</dbReference>
<dbReference type="SUPFAM" id="SSF53720">
    <property type="entry name" value="ALDH-like"/>
    <property type="match status" value="1"/>
</dbReference>
<feature type="active site" evidence="2">
    <location>
        <position position="253"/>
    </location>
</feature>
<dbReference type="Pfam" id="PF00171">
    <property type="entry name" value="Aldedh"/>
    <property type="match status" value="1"/>
</dbReference>
<comment type="caution">
    <text evidence="5">The sequence shown here is derived from an EMBL/GenBank/DDBJ whole genome shotgun (WGS) entry which is preliminary data.</text>
</comment>
<dbReference type="Gene3D" id="3.40.309.10">
    <property type="entry name" value="Aldehyde Dehydrogenase, Chain A, domain 2"/>
    <property type="match status" value="1"/>
</dbReference>
<evidence type="ECO:0000256" key="1">
    <source>
        <dbReference type="ARBA" id="ARBA00023002"/>
    </source>
</evidence>
<gene>
    <name evidence="5" type="ORF">SMD31_03105</name>
</gene>
<dbReference type="InterPro" id="IPR029510">
    <property type="entry name" value="Ald_DH_CS_GLU"/>
</dbReference>
<keyword evidence="1 3" id="KW-0560">Oxidoreductase</keyword>
<dbReference type="InterPro" id="IPR015590">
    <property type="entry name" value="Aldehyde_DH_dom"/>
</dbReference>
<evidence type="ECO:0000259" key="4">
    <source>
        <dbReference type="Pfam" id="PF00171"/>
    </source>
</evidence>
<dbReference type="RefSeq" id="WP_320499260.1">
    <property type="nucleotide sequence ID" value="NZ_JAXCLX010000001.1"/>
</dbReference>
<dbReference type="GO" id="GO:0016491">
    <property type="term" value="F:oxidoreductase activity"/>
    <property type="evidence" value="ECO:0007669"/>
    <property type="project" value="UniProtKB-KW"/>
</dbReference>
<dbReference type="Proteomes" id="UP001271769">
    <property type="component" value="Unassembled WGS sequence"/>
</dbReference>
<protein>
    <submittedName>
        <fullName evidence="5">Aldehyde dehydrogenase family protein</fullName>
        <ecNumber evidence="5">1.2.1.-</ecNumber>
    </submittedName>
</protein>
<dbReference type="InterPro" id="IPR016162">
    <property type="entry name" value="Ald_DH_N"/>
</dbReference>
<accession>A0ABU5DVD3</accession>
<dbReference type="EC" id="1.2.1.-" evidence="5"/>
<dbReference type="PANTHER" id="PTHR11699">
    <property type="entry name" value="ALDEHYDE DEHYDROGENASE-RELATED"/>
    <property type="match status" value="1"/>
</dbReference>
<evidence type="ECO:0000313" key="5">
    <source>
        <dbReference type="EMBL" id="MDY0870889.1"/>
    </source>
</evidence>
<evidence type="ECO:0000256" key="2">
    <source>
        <dbReference type="PROSITE-ProRule" id="PRU10007"/>
    </source>
</evidence>
<evidence type="ECO:0000313" key="6">
    <source>
        <dbReference type="Proteomes" id="UP001271769"/>
    </source>
</evidence>
<sequence length="502" mass="54867">MTSLDDFARLSGKLYVDGDWIASSATTQFDVVDPATEEVLGRIADATDAEVDQAIDLANKARKTWWRQDSRARAVTLHDIAATIRRDKALYAEALTREEGKPFKEAVDEVSWCATAIDYYAELARHETGRVAGTTVPGQFHFAVKEPLGTVVIILPFNYPLVLLCWEAAAALAAGNAVIVKPHEQTSLTTLKFMELFRTLPPGLMQVVTGGPRVGQRLIASGGTHAVAYTGSVAVGQHVARTCADSFKPCLIEASGNDPMIIMPSAPLEMAARGAAFAAYLNCGQVCTSAERFYVHDEIHDAFVERLAAEAKKLRIGNGLDQVDMGPLATRRQRERFEGLMANARQQGAKVMAGGGRPAGLNRGWFVEPTVLTDVTPEMEILNEEPFGPVAPICRVKSFDEALTLANRSRYGLGANLYTLNMDEAFRAVSEIESGILWINAPLLDNDALPFGGRKLSGTGRQLGPEGLNQFQNTKFVMIDPQASNQDFWWFPYAKEEAFKRP</sequence>
<comment type="similarity">
    <text evidence="3">Belongs to the aldehyde dehydrogenase family.</text>
</comment>
<dbReference type="InterPro" id="IPR016163">
    <property type="entry name" value="Ald_DH_C"/>
</dbReference>
<keyword evidence="6" id="KW-1185">Reference proteome</keyword>
<dbReference type="EMBL" id="JAXCLX010000001">
    <property type="protein sequence ID" value="MDY0870889.1"/>
    <property type="molecule type" value="Genomic_DNA"/>
</dbReference>
<name>A0ABU5DVD3_9PROT</name>
<dbReference type="Gene3D" id="3.40.605.10">
    <property type="entry name" value="Aldehyde Dehydrogenase, Chain A, domain 1"/>
    <property type="match status" value="1"/>
</dbReference>
<organism evidence="5 6">
    <name type="scientific">Dongia rigui</name>
    <dbReference type="NCBI Taxonomy" id="940149"/>
    <lineage>
        <taxon>Bacteria</taxon>
        <taxon>Pseudomonadati</taxon>
        <taxon>Pseudomonadota</taxon>
        <taxon>Alphaproteobacteria</taxon>
        <taxon>Rhodospirillales</taxon>
        <taxon>Dongiaceae</taxon>
        <taxon>Dongia</taxon>
    </lineage>
</organism>
<reference evidence="5 6" key="1">
    <citation type="journal article" date="2013" name="Antonie Van Leeuwenhoek">
        <title>Dongia rigui sp. nov., isolated from freshwater of a large wetland in Korea.</title>
        <authorList>
            <person name="Baik K.S."/>
            <person name="Hwang Y.M."/>
            <person name="Choi J.S."/>
            <person name="Kwon J."/>
            <person name="Seong C.N."/>
        </authorList>
    </citation>
    <scope>NUCLEOTIDE SEQUENCE [LARGE SCALE GENOMIC DNA]</scope>
    <source>
        <strain evidence="5 6">04SU4-P</strain>
    </source>
</reference>
<feature type="domain" description="Aldehyde dehydrogenase" evidence="4">
    <location>
        <begin position="20"/>
        <end position="477"/>
    </location>
</feature>
<proteinExistence type="inferred from homology"/>